<evidence type="ECO:0000313" key="4">
    <source>
        <dbReference type="Proteomes" id="UP000564385"/>
    </source>
</evidence>
<evidence type="ECO:0000313" key="3">
    <source>
        <dbReference type="EMBL" id="NYF91392.1"/>
    </source>
</evidence>
<feature type="compositionally biased region" description="Basic and acidic residues" evidence="1">
    <location>
        <begin position="199"/>
        <end position="211"/>
    </location>
</feature>
<keyword evidence="2" id="KW-0472">Membrane</keyword>
<evidence type="ECO:0000256" key="1">
    <source>
        <dbReference type="SAM" id="MobiDB-lite"/>
    </source>
</evidence>
<proteinExistence type="predicted"/>
<feature type="region of interest" description="Disordered" evidence="1">
    <location>
        <begin position="135"/>
        <end position="157"/>
    </location>
</feature>
<feature type="region of interest" description="Disordered" evidence="1">
    <location>
        <begin position="188"/>
        <end position="211"/>
    </location>
</feature>
<evidence type="ECO:0000256" key="2">
    <source>
        <dbReference type="SAM" id="Phobius"/>
    </source>
</evidence>
<reference evidence="3 4" key="1">
    <citation type="submission" date="2020-07" db="EMBL/GenBank/DDBJ databases">
        <title>Genomic Encyclopedia of Type Strains, Phase IV (KMG-V): Genome sequencing to study the core and pangenomes of soil and plant-associated prokaryotes.</title>
        <authorList>
            <person name="Whitman W."/>
        </authorList>
    </citation>
    <scope>NUCLEOTIDE SEQUENCE [LARGE SCALE GENOMIC DNA]</scope>
    <source>
        <strain evidence="3 4">M8UP22</strain>
    </source>
</reference>
<dbReference type="Proteomes" id="UP000564385">
    <property type="component" value="Unassembled WGS sequence"/>
</dbReference>
<dbReference type="InterPro" id="IPR041916">
    <property type="entry name" value="Anti_sigma_zinc_sf"/>
</dbReference>
<feature type="compositionally biased region" description="Polar residues" evidence="1">
    <location>
        <begin position="188"/>
        <end position="197"/>
    </location>
</feature>
<evidence type="ECO:0008006" key="5">
    <source>
        <dbReference type="Google" id="ProtNLM"/>
    </source>
</evidence>
<name>A0A852VPW2_9BACT</name>
<accession>A0A852VPW2</accession>
<gene>
    <name evidence="3" type="ORF">HDF08_003494</name>
</gene>
<dbReference type="EMBL" id="JACCCU010000002">
    <property type="protein sequence ID" value="NYF91392.1"/>
    <property type="molecule type" value="Genomic_DNA"/>
</dbReference>
<sequence length="410" mass="45625">MNPQWHDEFVALCALFPSGELTEEEWALLQVHLAYCNSCRMVFDEYQQLAKDVIPVMAASAASVLDGPPGPASFFLEAAEQRLMSRLNSDGPADSTHKPQSRSWRLPLALIAACVAILSGLIGLSLHHSGIRPAVRPVSTSSVDERTRPEGKSGANSELRAQLEATQHEVTELQQQINLTKDLYRQSTSTATNTEQQLEAEKSQRVKISDERDTLSQQLAAAQTELESLRSRSTTFDVASSQQAVQAESLKAKLHEANLALEEKDRMLALDKEFLAHDREIRDLIGARDLYIADIFDVAQTGKTNKPFGRLFYTKDKSLVFYGYDLDKQSGLKQSVAFQAWGSSDDRQDVSLGIFYQDDTHKRWVLRFNDTKTLAHLNKVFVTAEPQGGSAKPTGKPLLLAYLQIQPNHP</sequence>
<dbReference type="AlphaFoldDB" id="A0A852VPW2"/>
<feature type="transmembrane region" description="Helical" evidence="2">
    <location>
        <begin position="106"/>
        <end position="126"/>
    </location>
</feature>
<protein>
    <recommendedName>
        <fullName evidence="5">Zinc-finger domain-containing protein</fullName>
    </recommendedName>
</protein>
<organism evidence="3 4">
    <name type="scientific">Tunturiibacter lichenicola</name>
    <dbReference type="NCBI Taxonomy" id="2051959"/>
    <lineage>
        <taxon>Bacteria</taxon>
        <taxon>Pseudomonadati</taxon>
        <taxon>Acidobacteriota</taxon>
        <taxon>Terriglobia</taxon>
        <taxon>Terriglobales</taxon>
        <taxon>Acidobacteriaceae</taxon>
        <taxon>Tunturiibacter</taxon>
    </lineage>
</organism>
<comment type="caution">
    <text evidence="3">The sequence shown here is derived from an EMBL/GenBank/DDBJ whole genome shotgun (WGS) entry which is preliminary data.</text>
</comment>
<keyword evidence="2" id="KW-1133">Transmembrane helix</keyword>
<keyword evidence="2" id="KW-0812">Transmembrane</keyword>
<dbReference type="Gene3D" id="1.10.10.1320">
    <property type="entry name" value="Anti-sigma factor, zinc-finger domain"/>
    <property type="match status" value="1"/>
</dbReference>